<dbReference type="InterPro" id="IPR013826">
    <property type="entry name" value="Topo_IA_cen_sub3"/>
</dbReference>
<dbReference type="FunFam" id="3.40.50.140:FF:000003">
    <property type="entry name" value="DNA topoisomerase"/>
    <property type="match status" value="1"/>
</dbReference>
<dbReference type="Gene3D" id="1.10.290.10">
    <property type="entry name" value="Topoisomerase I, domain 4"/>
    <property type="match status" value="1"/>
</dbReference>
<dbReference type="InterPro" id="IPR013497">
    <property type="entry name" value="Topo_IA_cen"/>
</dbReference>
<dbReference type="Pfam" id="PF01131">
    <property type="entry name" value="Topoisom_bac"/>
    <property type="match status" value="1"/>
</dbReference>
<dbReference type="InterPro" id="IPR013825">
    <property type="entry name" value="Topo_IA_cen_sub2"/>
</dbReference>
<evidence type="ECO:0000256" key="3">
    <source>
        <dbReference type="ARBA" id="ARBA00023125"/>
    </source>
</evidence>
<evidence type="ECO:0000256" key="5">
    <source>
        <dbReference type="RuleBase" id="RU362092"/>
    </source>
</evidence>
<organism evidence="8 9">
    <name type="scientific">Perkinsus chesapeaki</name>
    <name type="common">Clam parasite</name>
    <name type="synonym">Perkinsus andrewsi</name>
    <dbReference type="NCBI Taxonomy" id="330153"/>
    <lineage>
        <taxon>Eukaryota</taxon>
        <taxon>Sar</taxon>
        <taxon>Alveolata</taxon>
        <taxon>Perkinsozoa</taxon>
        <taxon>Perkinsea</taxon>
        <taxon>Perkinsida</taxon>
        <taxon>Perkinsidae</taxon>
        <taxon>Perkinsus</taxon>
    </lineage>
</organism>
<comment type="caution">
    <text evidence="8">The sequence shown here is derived from an EMBL/GenBank/DDBJ whole genome shotgun (WGS) entry which is preliminary data.</text>
</comment>
<feature type="domain" description="Toprim" evidence="6">
    <location>
        <begin position="19"/>
        <end position="160"/>
    </location>
</feature>
<dbReference type="SMART" id="SM00493">
    <property type="entry name" value="TOPRIM"/>
    <property type="match status" value="1"/>
</dbReference>
<dbReference type="Pfam" id="PF01751">
    <property type="entry name" value="Toprim"/>
    <property type="match status" value="1"/>
</dbReference>
<dbReference type="InterPro" id="IPR000380">
    <property type="entry name" value="Topo_IA"/>
</dbReference>
<evidence type="ECO:0000313" key="8">
    <source>
        <dbReference type="EMBL" id="KAF4653107.1"/>
    </source>
</evidence>
<dbReference type="GO" id="GO:0003677">
    <property type="term" value="F:DNA binding"/>
    <property type="evidence" value="ECO:0007669"/>
    <property type="project" value="UniProtKB-KW"/>
</dbReference>
<dbReference type="CDD" id="cd03362">
    <property type="entry name" value="TOPRIM_TopoIA_TopoIII"/>
    <property type="match status" value="1"/>
</dbReference>
<keyword evidence="3 5" id="KW-0238">DNA-binding</keyword>
<comment type="function">
    <text evidence="5">Introduces a single-strand break via transesterification at a target site in duplex DNA. Releases the supercoiling and torsional tension of DNA introduced during the DNA replication and transcription by transiently cleaving and rejoining one strand of the DNA duplex. The scissile phosphodiester is attacked by the catalytic tyrosine of the enzyme, resulting in the formation of a DNA-(5'-phosphotyrosyl)-enzyme intermediate and the expulsion of a 3'-OH DNA strand.</text>
</comment>
<dbReference type="PROSITE" id="PS50880">
    <property type="entry name" value="TOPRIM"/>
    <property type="match status" value="1"/>
</dbReference>
<dbReference type="InterPro" id="IPR003602">
    <property type="entry name" value="Topo_IA_DNA-bd_dom"/>
</dbReference>
<dbReference type="InterPro" id="IPR013824">
    <property type="entry name" value="Topo_IA_cen_sub1"/>
</dbReference>
<evidence type="ECO:0000256" key="2">
    <source>
        <dbReference type="ARBA" id="ARBA00023029"/>
    </source>
</evidence>
<dbReference type="Proteomes" id="UP000591131">
    <property type="component" value="Unassembled WGS sequence"/>
</dbReference>
<evidence type="ECO:0000256" key="4">
    <source>
        <dbReference type="ARBA" id="ARBA00023235"/>
    </source>
</evidence>
<dbReference type="EC" id="5.6.2.1" evidence="5"/>
<evidence type="ECO:0000313" key="9">
    <source>
        <dbReference type="Proteomes" id="UP000591131"/>
    </source>
</evidence>
<dbReference type="Gene3D" id="3.40.50.140">
    <property type="match status" value="1"/>
</dbReference>
<comment type="catalytic activity">
    <reaction evidence="5">
        <text>ATP-independent breakage of single-stranded DNA, followed by passage and rejoining.</text>
        <dbReference type="EC" id="5.6.2.1"/>
    </reaction>
</comment>
<accession>A0A7J6L1S8</accession>
<dbReference type="Gene3D" id="1.10.460.10">
    <property type="entry name" value="Topoisomerase I, domain 2"/>
    <property type="match status" value="1"/>
</dbReference>
<dbReference type="GO" id="GO:0003917">
    <property type="term" value="F:DNA topoisomerase type I (single strand cut, ATP-independent) activity"/>
    <property type="evidence" value="ECO:0007669"/>
    <property type="project" value="UniProtKB-EC"/>
</dbReference>
<evidence type="ECO:0000259" key="7">
    <source>
        <dbReference type="PROSITE" id="PS52039"/>
    </source>
</evidence>
<dbReference type="GO" id="GO:0031422">
    <property type="term" value="C:RecQ family helicase-topoisomerase III complex"/>
    <property type="evidence" value="ECO:0007669"/>
    <property type="project" value="TreeGrafter"/>
</dbReference>
<gene>
    <name evidence="8" type="ORF">FOL47_010706</name>
</gene>
<dbReference type="GO" id="GO:0006310">
    <property type="term" value="P:DNA recombination"/>
    <property type="evidence" value="ECO:0007669"/>
    <property type="project" value="TreeGrafter"/>
</dbReference>
<dbReference type="EMBL" id="JAAPAO010000852">
    <property type="protein sequence ID" value="KAF4653107.1"/>
    <property type="molecule type" value="Genomic_DNA"/>
</dbReference>
<dbReference type="SUPFAM" id="SSF56712">
    <property type="entry name" value="Prokaryotic type I DNA topoisomerase"/>
    <property type="match status" value="2"/>
</dbReference>
<reference evidence="8 9" key="1">
    <citation type="submission" date="2020-04" db="EMBL/GenBank/DDBJ databases">
        <title>Perkinsus chesapeaki whole genome sequence.</title>
        <authorList>
            <person name="Bogema D.R."/>
        </authorList>
    </citation>
    <scope>NUCLEOTIDE SEQUENCE [LARGE SCALE GENOMIC DNA]</scope>
    <source>
        <strain evidence="8">ATCC PRA-425</strain>
    </source>
</reference>
<protein>
    <recommendedName>
        <fullName evidence="5">DNA topoisomerase</fullName>
        <ecNumber evidence="5">5.6.2.1</ecNumber>
    </recommendedName>
</protein>
<dbReference type="PANTHER" id="PTHR11390:SF21">
    <property type="entry name" value="DNA TOPOISOMERASE 3-ALPHA"/>
    <property type="match status" value="1"/>
</dbReference>
<dbReference type="Gene3D" id="2.70.20.10">
    <property type="entry name" value="Topoisomerase I, domain 3"/>
    <property type="match status" value="1"/>
</dbReference>
<dbReference type="SMART" id="SM00437">
    <property type="entry name" value="TOP1Ac"/>
    <property type="match status" value="1"/>
</dbReference>
<feature type="non-terminal residue" evidence="8">
    <location>
        <position position="1"/>
    </location>
</feature>
<proteinExistence type="inferred from homology"/>
<keyword evidence="4 5" id="KW-0413">Isomerase</keyword>
<dbReference type="InterPro" id="IPR034144">
    <property type="entry name" value="TOPRIM_TopoIII"/>
</dbReference>
<dbReference type="GO" id="GO:0006265">
    <property type="term" value="P:DNA topological change"/>
    <property type="evidence" value="ECO:0007669"/>
    <property type="project" value="InterPro"/>
</dbReference>
<keyword evidence="2 5" id="KW-0799">Topoisomerase</keyword>
<feature type="domain" description="Topo IA-type catalytic" evidence="7">
    <location>
        <begin position="1"/>
        <end position="311"/>
    </location>
</feature>
<name>A0A7J6L1S8_PERCH</name>
<dbReference type="InterPro" id="IPR006171">
    <property type="entry name" value="TOPRIM_dom"/>
</dbReference>
<dbReference type="InterPro" id="IPR023405">
    <property type="entry name" value="Topo_IA_core_domain"/>
</dbReference>
<sequence>MLVYFTEMNPQAAGGRRIRALNVAEKNSVARELCRILGGGVVPNGNPPVGEFPYRLLGNVDVMMVVTAVRGHLMGLQFGPEYRGQWDRTDPAALYAAPVVKSVGNDMGPIANNLRRLARTCDWLILWLDCDREGEAIAYEVIQVCREAKPGLDIHRANFSALTQADLTRACRDLARPNPHLAAAVDARQEIDLRIGPGSQIQLQGDQWRIYELIARHFLACVAPDAIGAESKIEVTVGDETFHATGLTVVEENWLEVYPYVKWKGTSDELPPVALYQRVKVTELVMSRGMTEPPELLSEAELIDLMDKNHI</sequence>
<keyword evidence="9" id="KW-1185">Reference proteome</keyword>
<dbReference type="PANTHER" id="PTHR11390">
    <property type="entry name" value="PROKARYOTIC DNA TOPOISOMERASE"/>
    <property type="match status" value="1"/>
</dbReference>
<evidence type="ECO:0000256" key="1">
    <source>
        <dbReference type="ARBA" id="ARBA00009446"/>
    </source>
</evidence>
<dbReference type="OrthoDB" id="430051at2759"/>
<dbReference type="GO" id="GO:0006281">
    <property type="term" value="P:DNA repair"/>
    <property type="evidence" value="ECO:0007669"/>
    <property type="project" value="TreeGrafter"/>
</dbReference>
<evidence type="ECO:0000259" key="6">
    <source>
        <dbReference type="PROSITE" id="PS50880"/>
    </source>
</evidence>
<dbReference type="AlphaFoldDB" id="A0A7J6L1S8"/>
<comment type="similarity">
    <text evidence="1 5">Belongs to the type IA topoisomerase family.</text>
</comment>
<dbReference type="PROSITE" id="PS52039">
    <property type="entry name" value="TOPO_IA_2"/>
    <property type="match status" value="1"/>
</dbReference>
<dbReference type="GO" id="GO:0005634">
    <property type="term" value="C:nucleus"/>
    <property type="evidence" value="ECO:0007669"/>
    <property type="project" value="TreeGrafter"/>
</dbReference>